<evidence type="ECO:0000256" key="24">
    <source>
        <dbReference type="ARBA" id="ARBA00049015"/>
    </source>
</evidence>
<keyword evidence="14" id="KW-0496">Mitochondrion</keyword>
<keyword evidence="16" id="KW-0539">Nucleus</keyword>
<evidence type="ECO:0000256" key="4">
    <source>
        <dbReference type="ARBA" id="ARBA00004496"/>
    </source>
</evidence>
<reference evidence="26" key="2">
    <citation type="submission" date="2017-10" db="EMBL/GenBank/DDBJ databases">
        <title>Ladona fulva Genome sequencing and assembly.</title>
        <authorList>
            <person name="Murali S."/>
            <person name="Richards S."/>
            <person name="Bandaranaike D."/>
            <person name="Bellair M."/>
            <person name="Blankenburg K."/>
            <person name="Chao H."/>
            <person name="Dinh H."/>
            <person name="Doddapaneni H."/>
            <person name="Dugan-Rocha S."/>
            <person name="Elkadiri S."/>
            <person name="Gnanaolivu R."/>
            <person name="Hernandez B."/>
            <person name="Skinner E."/>
            <person name="Javaid M."/>
            <person name="Lee S."/>
            <person name="Li M."/>
            <person name="Ming W."/>
            <person name="Munidasa M."/>
            <person name="Muniz J."/>
            <person name="Nguyen L."/>
            <person name="Hughes D."/>
            <person name="Osuji N."/>
            <person name="Pu L.-L."/>
            <person name="Puazo M."/>
            <person name="Qu C."/>
            <person name="Quiroz J."/>
            <person name="Raj R."/>
            <person name="Weissenberger G."/>
            <person name="Xin Y."/>
            <person name="Zou X."/>
            <person name="Han Y."/>
            <person name="Worley K."/>
            <person name="Muzny D."/>
            <person name="Gibbs R."/>
        </authorList>
    </citation>
    <scope>NUCLEOTIDE SEQUENCE</scope>
    <source>
        <strain evidence="26">Sampled in the wild</strain>
    </source>
</reference>
<keyword evidence="11" id="KW-0227">DNA damage</keyword>
<protein>
    <recommendedName>
        <fullName evidence="17">ADP-ribosylhydrolase ARH3</fullName>
        <ecNumber evidence="7">3.2.1.143</ecNumber>
    </recommendedName>
    <alternativeName>
        <fullName evidence="18">ADP-ribose glycohydrolase ARH3</fullName>
    </alternativeName>
    <alternativeName>
        <fullName evidence="19">ADP-ribosylhydrolase 3</fullName>
    </alternativeName>
    <alternativeName>
        <fullName evidence="22">O-acetyl-ADP-ribose deacetylase ARH3</fullName>
    </alternativeName>
    <alternativeName>
        <fullName evidence="23">Poly(ADP-ribose) glycohydrolase ARH3</fullName>
    </alternativeName>
    <alternativeName>
        <fullName evidence="21">[Protein ADP-ribosylarginine] hydrolase-like protein 2</fullName>
    </alternativeName>
    <alternativeName>
        <fullName evidence="20">[Protein ADP-ribosylserine] hydrolase</fullName>
    </alternativeName>
</protein>
<comment type="subunit">
    <text evidence="6">Monomer.</text>
</comment>
<keyword evidence="13 25" id="KW-0460">Magnesium</keyword>
<dbReference type="EMBL" id="KZ308252">
    <property type="protein sequence ID" value="KAG8225774.1"/>
    <property type="molecule type" value="Genomic_DNA"/>
</dbReference>
<evidence type="ECO:0000256" key="3">
    <source>
        <dbReference type="ARBA" id="ARBA00004305"/>
    </source>
</evidence>
<dbReference type="GO" id="GO:0005759">
    <property type="term" value="C:mitochondrial matrix"/>
    <property type="evidence" value="ECO:0007669"/>
    <property type="project" value="UniProtKB-SubCell"/>
</dbReference>
<evidence type="ECO:0000313" key="26">
    <source>
        <dbReference type="EMBL" id="KAG8225774.1"/>
    </source>
</evidence>
<evidence type="ECO:0000256" key="15">
    <source>
        <dbReference type="ARBA" id="ARBA00023204"/>
    </source>
</evidence>
<evidence type="ECO:0000256" key="8">
    <source>
        <dbReference type="ARBA" id="ARBA00022454"/>
    </source>
</evidence>
<dbReference type="AlphaFoldDB" id="A0A8K0K049"/>
<keyword evidence="10 25" id="KW-0479">Metal-binding</keyword>
<evidence type="ECO:0000256" key="22">
    <source>
        <dbReference type="ARBA" id="ARBA00043187"/>
    </source>
</evidence>
<evidence type="ECO:0000256" key="17">
    <source>
        <dbReference type="ARBA" id="ARBA00041057"/>
    </source>
</evidence>
<evidence type="ECO:0000256" key="19">
    <source>
        <dbReference type="ARBA" id="ARBA00042471"/>
    </source>
</evidence>
<evidence type="ECO:0000256" key="14">
    <source>
        <dbReference type="ARBA" id="ARBA00023128"/>
    </source>
</evidence>
<comment type="cofactor">
    <cofactor evidence="25">
        <name>Mg(2+)</name>
        <dbReference type="ChEBI" id="CHEBI:18420"/>
    </cofactor>
    <text evidence="25">Binds 2 magnesium ions per subunit.</text>
</comment>
<dbReference type="GO" id="GO:0046872">
    <property type="term" value="F:metal ion binding"/>
    <property type="evidence" value="ECO:0007669"/>
    <property type="project" value="UniProtKB-KW"/>
</dbReference>
<dbReference type="FunFam" id="1.10.4080.10:FF:000001">
    <property type="entry name" value="ADP-ribose glycohydrolase ARH3"/>
    <property type="match status" value="1"/>
</dbReference>
<evidence type="ECO:0000256" key="13">
    <source>
        <dbReference type="ARBA" id="ARBA00022842"/>
    </source>
</evidence>
<keyword evidence="27" id="KW-1185">Reference proteome</keyword>
<dbReference type="Pfam" id="PF03747">
    <property type="entry name" value="ADP_ribosyl_GH"/>
    <property type="match status" value="1"/>
</dbReference>
<reference evidence="26" key="1">
    <citation type="submission" date="2013-04" db="EMBL/GenBank/DDBJ databases">
        <authorList>
            <person name="Qu J."/>
            <person name="Murali S.C."/>
            <person name="Bandaranaike D."/>
            <person name="Bellair M."/>
            <person name="Blankenburg K."/>
            <person name="Chao H."/>
            <person name="Dinh H."/>
            <person name="Doddapaneni H."/>
            <person name="Downs B."/>
            <person name="Dugan-Rocha S."/>
            <person name="Elkadiri S."/>
            <person name="Gnanaolivu R.D."/>
            <person name="Hernandez B."/>
            <person name="Javaid M."/>
            <person name="Jayaseelan J.C."/>
            <person name="Lee S."/>
            <person name="Li M."/>
            <person name="Ming W."/>
            <person name="Munidasa M."/>
            <person name="Muniz J."/>
            <person name="Nguyen L."/>
            <person name="Ongeri F."/>
            <person name="Osuji N."/>
            <person name="Pu L.-L."/>
            <person name="Puazo M."/>
            <person name="Qu C."/>
            <person name="Quiroz J."/>
            <person name="Raj R."/>
            <person name="Weissenberger G."/>
            <person name="Xin Y."/>
            <person name="Zou X."/>
            <person name="Han Y."/>
            <person name="Richards S."/>
            <person name="Worley K."/>
            <person name="Muzny D."/>
            <person name="Gibbs R."/>
        </authorList>
    </citation>
    <scope>NUCLEOTIDE SEQUENCE</scope>
    <source>
        <strain evidence="26">Sampled in the wild</strain>
    </source>
</reference>
<evidence type="ECO:0000256" key="1">
    <source>
        <dbReference type="ARBA" id="ARBA00004123"/>
    </source>
</evidence>
<feature type="binding site" evidence="25">
    <location>
        <position position="61"/>
    </location>
    <ligand>
        <name>Mg(2+)</name>
        <dbReference type="ChEBI" id="CHEBI:18420"/>
        <label>1</label>
    </ligand>
</feature>
<dbReference type="EC" id="3.2.1.143" evidence="7"/>
<feature type="binding site" evidence="25">
    <location>
        <position position="63"/>
    </location>
    <ligand>
        <name>Mg(2+)</name>
        <dbReference type="ChEBI" id="CHEBI:18420"/>
        <label>1</label>
    </ligand>
</feature>
<evidence type="ECO:0000256" key="6">
    <source>
        <dbReference type="ARBA" id="ARBA00011245"/>
    </source>
</evidence>
<dbReference type="InterPro" id="IPR036705">
    <property type="entry name" value="Ribosyl_crysJ1_sf"/>
</dbReference>
<comment type="similarity">
    <text evidence="5">Belongs to the ADP-ribosylglycohydrolase family.</text>
</comment>
<accession>A0A8K0K049</accession>
<sequence>MALVDGLIMSSKFRGCLLGSLLGDCLGAPFEGELAGTYVVLQKFFDKLEGPHYKAPLMQYTDDTAMTKCVAESLINQEKLDVKDLAKRFVKEYFNQPRRGYGANVVEVFAKLRATKCEDPFAPAKEQFGGSGSYGNGGAMRIAPIPLFFRGLDTKALAELARQSAEITHTNVNGYNGAILQCLAIQQSLWLNPKQPLNTGIFLEELLKKMQEFEKEDDEFMTEGEDPQPFCSKLRWVNELLARERSGGKRIKEKEDVLFRLGAGVSALTSVPTAIFCFLRAQQGPIHEINTESAFRRTLQYAISLGGDTDTIASMAGALCGAFLGYDGVSISKNLIKHCEGSEEMLNLADRLYSKSLPSDELMKTNFSEVCKIMDTRTKMFDMWDRERQ</sequence>
<dbReference type="Gene3D" id="1.10.4080.10">
    <property type="entry name" value="ADP-ribosylation/Crystallin J1"/>
    <property type="match status" value="1"/>
</dbReference>
<feature type="binding site" evidence="25">
    <location>
        <position position="62"/>
    </location>
    <ligand>
        <name>Mg(2+)</name>
        <dbReference type="ChEBI" id="CHEBI:18420"/>
        <label>1</label>
    </ligand>
</feature>
<feature type="binding site" evidence="25">
    <location>
        <position position="311"/>
    </location>
    <ligand>
        <name>Mg(2+)</name>
        <dbReference type="ChEBI" id="CHEBI:18420"/>
        <label>1</label>
    </ligand>
</feature>
<dbReference type="InterPro" id="IPR050792">
    <property type="entry name" value="ADP-ribosylglycohydrolase"/>
</dbReference>
<gene>
    <name evidence="26" type="ORF">J437_LFUL005733</name>
</gene>
<evidence type="ECO:0000256" key="2">
    <source>
        <dbReference type="ARBA" id="ARBA00004286"/>
    </source>
</evidence>
<keyword evidence="8" id="KW-0158">Chromosome</keyword>
<evidence type="ECO:0000256" key="21">
    <source>
        <dbReference type="ARBA" id="ARBA00042850"/>
    </source>
</evidence>
<proteinExistence type="inferred from homology"/>
<evidence type="ECO:0000256" key="11">
    <source>
        <dbReference type="ARBA" id="ARBA00022763"/>
    </source>
</evidence>
<comment type="caution">
    <text evidence="26">The sequence shown here is derived from an EMBL/GenBank/DDBJ whole genome shotgun (WGS) entry which is preliminary data.</text>
</comment>
<dbReference type="InterPro" id="IPR005502">
    <property type="entry name" value="Ribosyl_crysJ1"/>
</dbReference>
<dbReference type="OrthoDB" id="410104at2759"/>
<comment type="subcellular location">
    <subcellularLocation>
        <location evidence="2">Chromosome</location>
    </subcellularLocation>
    <subcellularLocation>
        <location evidence="4">Cytoplasm</location>
    </subcellularLocation>
    <subcellularLocation>
        <location evidence="3">Mitochondrion matrix</location>
    </subcellularLocation>
    <subcellularLocation>
        <location evidence="1">Nucleus</location>
    </subcellularLocation>
</comment>
<dbReference type="SUPFAM" id="SSF101478">
    <property type="entry name" value="ADP-ribosylglycohydrolase"/>
    <property type="match status" value="1"/>
</dbReference>
<dbReference type="GO" id="GO:0006281">
    <property type="term" value="P:DNA repair"/>
    <property type="evidence" value="ECO:0007669"/>
    <property type="project" value="UniProtKB-KW"/>
</dbReference>
<dbReference type="GO" id="GO:0004649">
    <property type="term" value="F:poly(ADP-ribose) glycohydrolase activity"/>
    <property type="evidence" value="ECO:0007669"/>
    <property type="project" value="UniProtKB-EC"/>
</dbReference>
<evidence type="ECO:0000256" key="7">
    <source>
        <dbReference type="ARBA" id="ARBA00012255"/>
    </source>
</evidence>
<evidence type="ECO:0000256" key="18">
    <source>
        <dbReference type="ARBA" id="ARBA00042398"/>
    </source>
</evidence>
<evidence type="ECO:0000313" key="27">
    <source>
        <dbReference type="Proteomes" id="UP000792457"/>
    </source>
</evidence>
<evidence type="ECO:0000256" key="23">
    <source>
        <dbReference type="ARBA" id="ARBA00043193"/>
    </source>
</evidence>
<keyword evidence="9" id="KW-0963">Cytoplasm</keyword>
<evidence type="ECO:0000256" key="25">
    <source>
        <dbReference type="PIRSR" id="PIRSR605502-1"/>
    </source>
</evidence>
<dbReference type="PANTHER" id="PTHR16222">
    <property type="entry name" value="ADP-RIBOSYLGLYCOHYDROLASE"/>
    <property type="match status" value="1"/>
</dbReference>
<evidence type="ECO:0000256" key="9">
    <source>
        <dbReference type="ARBA" id="ARBA00022490"/>
    </source>
</evidence>
<feature type="binding site" evidence="25">
    <location>
        <position position="310"/>
    </location>
    <ligand>
        <name>Mg(2+)</name>
        <dbReference type="ChEBI" id="CHEBI:18420"/>
        <label>1</label>
    </ligand>
</feature>
<keyword evidence="12" id="KW-0378">Hydrolase</keyword>
<dbReference type="Proteomes" id="UP000792457">
    <property type="component" value="Unassembled WGS sequence"/>
</dbReference>
<dbReference type="GO" id="GO:0005694">
    <property type="term" value="C:chromosome"/>
    <property type="evidence" value="ECO:0007669"/>
    <property type="project" value="UniProtKB-SubCell"/>
</dbReference>
<evidence type="ECO:0000256" key="16">
    <source>
        <dbReference type="ARBA" id="ARBA00023242"/>
    </source>
</evidence>
<name>A0A8K0K049_LADFU</name>
<evidence type="ECO:0000256" key="10">
    <source>
        <dbReference type="ARBA" id="ARBA00022723"/>
    </source>
</evidence>
<dbReference type="GO" id="GO:0005634">
    <property type="term" value="C:nucleus"/>
    <property type="evidence" value="ECO:0007669"/>
    <property type="project" value="UniProtKB-SubCell"/>
</dbReference>
<comment type="catalytic activity">
    <reaction evidence="24">
        <text>alpha-NAD(+) + H2O = ADP-D-ribose + nicotinamide + H(+)</text>
        <dbReference type="Rhea" id="RHEA:68792"/>
        <dbReference type="ChEBI" id="CHEBI:15377"/>
        <dbReference type="ChEBI" id="CHEBI:15378"/>
        <dbReference type="ChEBI" id="CHEBI:17154"/>
        <dbReference type="ChEBI" id="CHEBI:57967"/>
        <dbReference type="ChEBI" id="CHEBI:77017"/>
    </reaction>
</comment>
<evidence type="ECO:0000256" key="20">
    <source>
        <dbReference type="ARBA" id="ARBA00042722"/>
    </source>
</evidence>
<keyword evidence="15" id="KW-0234">DNA repair</keyword>
<dbReference type="PANTHER" id="PTHR16222:SF24">
    <property type="entry name" value="ADP-RIBOSYLHYDROLASE ARH3"/>
    <property type="match status" value="1"/>
</dbReference>
<evidence type="ECO:0000256" key="12">
    <source>
        <dbReference type="ARBA" id="ARBA00022801"/>
    </source>
</evidence>
<dbReference type="GO" id="GO:0140290">
    <property type="term" value="P:peptidyl-serine ADP-deribosylation"/>
    <property type="evidence" value="ECO:0007669"/>
    <property type="project" value="UniProtKB-ARBA"/>
</dbReference>
<evidence type="ECO:0000256" key="5">
    <source>
        <dbReference type="ARBA" id="ARBA00010702"/>
    </source>
</evidence>
<feature type="binding site" evidence="25">
    <location>
        <position position="308"/>
    </location>
    <ligand>
        <name>Mg(2+)</name>
        <dbReference type="ChEBI" id="CHEBI:18420"/>
        <label>1</label>
    </ligand>
</feature>
<organism evidence="26 27">
    <name type="scientific">Ladona fulva</name>
    <name type="common">Scarce chaser dragonfly</name>
    <name type="synonym">Libellula fulva</name>
    <dbReference type="NCBI Taxonomy" id="123851"/>
    <lineage>
        <taxon>Eukaryota</taxon>
        <taxon>Metazoa</taxon>
        <taxon>Ecdysozoa</taxon>
        <taxon>Arthropoda</taxon>
        <taxon>Hexapoda</taxon>
        <taxon>Insecta</taxon>
        <taxon>Pterygota</taxon>
        <taxon>Palaeoptera</taxon>
        <taxon>Odonata</taxon>
        <taxon>Epiprocta</taxon>
        <taxon>Anisoptera</taxon>
        <taxon>Libelluloidea</taxon>
        <taxon>Libellulidae</taxon>
        <taxon>Ladona</taxon>
    </lineage>
</organism>